<gene>
    <name evidence="6" type="ORF">DFH08DRAFT_1073381</name>
</gene>
<dbReference type="AlphaFoldDB" id="A0AAD7F3W7"/>
<keyword evidence="4" id="KW-0732">Signal</keyword>
<proteinExistence type="predicted"/>
<comment type="caution">
    <text evidence="6">The sequence shown here is derived from an EMBL/GenBank/DDBJ whole genome shotgun (WGS) entry which is preliminary data.</text>
</comment>
<dbReference type="InterPro" id="IPR050346">
    <property type="entry name" value="FMO-like"/>
</dbReference>
<keyword evidence="2" id="KW-0274">FAD</keyword>
<evidence type="ECO:0000256" key="2">
    <source>
        <dbReference type="ARBA" id="ARBA00022827"/>
    </source>
</evidence>
<evidence type="ECO:0000313" key="7">
    <source>
        <dbReference type="Proteomes" id="UP001218218"/>
    </source>
</evidence>
<sequence>MALRKSFLAFLSFGLCVFSGNQFQAVFDTPKQPRTSFHHPIHRVAVVGAGPAGLQAAAKLMQHNFTVRLFERAPHPGGNWLYSEETPVRESYPDEPAGQTAEIPVQFPVTRYYNEGAGGLTLDHRWTEHWRPRPVWYNLFTNSPKAELPDVPYGPDIPWVLSHHTIQRHVRSYASHHCLNTNDHCPATPSAPRVASYSTRVEKVEKDAETHTWVLTLRRLERLRESDRILEEWWTETFDAVVIATGPYTSAHVPEIEGIVDWSKAKDGEHYSMYHSQAYRHPERFAGKTVLIVGASVSASEIARDISPFAHRIIASVRPPSERKGMRQRSLSRFPNMTEFVPEIASFKPLKKHAVGIRDGKIHLINGSILQGIDEIILATGFRSSHLYPPNSTTRRPENISWTGHYTDPTLAYTIGRPWTMGRYQSYGLAKVWAGSARLPPHEQIDESERDTDPGSYWRQIWLGEALFRRYVTWLNDASLEYGGRFVEPPPLETVELLKYYSVVHFLDNTMDLGGTGFDAISMLSGQLKGNDPWNALVDEDTDW</sequence>
<dbReference type="Gene3D" id="3.50.50.60">
    <property type="entry name" value="FAD/NAD(P)-binding domain"/>
    <property type="match status" value="2"/>
</dbReference>
<reference evidence="6" key="1">
    <citation type="submission" date="2023-03" db="EMBL/GenBank/DDBJ databases">
        <title>Massive genome expansion in bonnet fungi (Mycena s.s.) driven by repeated elements and novel gene families across ecological guilds.</title>
        <authorList>
            <consortium name="Lawrence Berkeley National Laboratory"/>
            <person name="Harder C.B."/>
            <person name="Miyauchi S."/>
            <person name="Viragh M."/>
            <person name="Kuo A."/>
            <person name="Thoen E."/>
            <person name="Andreopoulos B."/>
            <person name="Lu D."/>
            <person name="Skrede I."/>
            <person name="Drula E."/>
            <person name="Henrissat B."/>
            <person name="Morin E."/>
            <person name="Kohler A."/>
            <person name="Barry K."/>
            <person name="LaButti K."/>
            <person name="Morin E."/>
            <person name="Salamov A."/>
            <person name="Lipzen A."/>
            <person name="Mereny Z."/>
            <person name="Hegedus B."/>
            <person name="Baldrian P."/>
            <person name="Stursova M."/>
            <person name="Weitz H."/>
            <person name="Taylor A."/>
            <person name="Grigoriev I.V."/>
            <person name="Nagy L.G."/>
            <person name="Martin F."/>
            <person name="Kauserud H."/>
        </authorList>
    </citation>
    <scope>NUCLEOTIDE SEQUENCE</scope>
    <source>
        <strain evidence="6">CBHHK002</strain>
    </source>
</reference>
<name>A0AAD7F3W7_9AGAR</name>
<dbReference type="SUPFAM" id="SSF51905">
    <property type="entry name" value="FAD/NAD(P)-binding domain"/>
    <property type="match status" value="1"/>
</dbReference>
<dbReference type="EMBL" id="JARIHO010000003">
    <property type="protein sequence ID" value="KAJ7364837.1"/>
    <property type="molecule type" value="Genomic_DNA"/>
</dbReference>
<dbReference type="PANTHER" id="PTHR23023">
    <property type="entry name" value="DIMETHYLANILINE MONOOXYGENASE"/>
    <property type="match status" value="1"/>
</dbReference>
<feature type="domain" description="FAD/NAD(P)-binding" evidence="5">
    <location>
        <begin position="43"/>
        <end position="311"/>
    </location>
</feature>
<dbReference type="PRINTS" id="PR00419">
    <property type="entry name" value="ADXRDTASE"/>
</dbReference>
<keyword evidence="3" id="KW-0560">Oxidoreductase</keyword>
<dbReference type="InterPro" id="IPR036188">
    <property type="entry name" value="FAD/NAD-bd_sf"/>
</dbReference>
<evidence type="ECO:0000256" key="1">
    <source>
        <dbReference type="ARBA" id="ARBA00022630"/>
    </source>
</evidence>
<dbReference type="InterPro" id="IPR023753">
    <property type="entry name" value="FAD/NAD-binding_dom"/>
</dbReference>
<accession>A0AAD7F3W7</accession>
<feature type="signal peptide" evidence="4">
    <location>
        <begin position="1"/>
        <end position="19"/>
    </location>
</feature>
<evidence type="ECO:0000256" key="3">
    <source>
        <dbReference type="ARBA" id="ARBA00023002"/>
    </source>
</evidence>
<feature type="chain" id="PRO_5042105890" evidence="4">
    <location>
        <begin position="20"/>
        <end position="544"/>
    </location>
</feature>
<dbReference type="GO" id="GO:0016491">
    <property type="term" value="F:oxidoreductase activity"/>
    <property type="evidence" value="ECO:0007669"/>
    <property type="project" value="UniProtKB-KW"/>
</dbReference>
<dbReference type="Proteomes" id="UP001218218">
    <property type="component" value="Unassembled WGS sequence"/>
</dbReference>
<dbReference type="Pfam" id="PF07992">
    <property type="entry name" value="Pyr_redox_2"/>
    <property type="match status" value="1"/>
</dbReference>
<evidence type="ECO:0000259" key="5">
    <source>
        <dbReference type="Pfam" id="PF07992"/>
    </source>
</evidence>
<protein>
    <submittedName>
        <fullName evidence="6">FAD/NAD-P-binding domain-containing protein</fullName>
    </submittedName>
</protein>
<keyword evidence="7" id="KW-1185">Reference proteome</keyword>
<keyword evidence="1" id="KW-0285">Flavoprotein</keyword>
<organism evidence="6 7">
    <name type="scientific">Mycena albidolilacea</name>
    <dbReference type="NCBI Taxonomy" id="1033008"/>
    <lineage>
        <taxon>Eukaryota</taxon>
        <taxon>Fungi</taxon>
        <taxon>Dikarya</taxon>
        <taxon>Basidiomycota</taxon>
        <taxon>Agaricomycotina</taxon>
        <taxon>Agaricomycetes</taxon>
        <taxon>Agaricomycetidae</taxon>
        <taxon>Agaricales</taxon>
        <taxon>Marasmiineae</taxon>
        <taxon>Mycenaceae</taxon>
        <taxon>Mycena</taxon>
    </lineage>
</organism>
<evidence type="ECO:0000313" key="6">
    <source>
        <dbReference type="EMBL" id="KAJ7364837.1"/>
    </source>
</evidence>
<evidence type="ECO:0000256" key="4">
    <source>
        <dbReference type="SAM" id="SignalP"/>
    </source>
</evidence>